<evidence type="ECO:0000313" key="10">
    <source>
        <dbReference type="Proteomes" id="UP000033856"/>
    </source>
</evidence>
<dbReference type="Gene3D" id="3.40.50.720">
    <property type="entry name" value="NAD(P)-binding Rossmann-like Domain"/>
    <property type="match status" value="1"/>
</dbReference>
<comment type="caution">
    <text evidence="9">The sequence shown here is derived from an EMBL/GenBank/DDBJ whole genome shotgun (WGS) entry which is preliminary data.</text>
</comment>
<comment type="similarity">
    <text evidence="2">Belongs to the bacterial sugar transferase family.</text>
</comment>
<dbReference type="EMBL" id="LCCD01000014">
    <property type="protein sequence ID" value="KKS24970.1"/>
    <property type="molecule type" value="Genomic_DNA"/>
</dbReference>
<dbReference type="NCBIfam" id="TIGR03025">
    <property type="entry name" value="EPS_sugtrans"/>
    <property type="match status" value="1"/>
</dbReference>
<evidence type="ECO:0000256" key="1">
    <source>
        <dbReference type="ARBA" id="ARBA00004141"/>
    </source>
</evidence>
<keyword evidence="5 7" id="KW-1133">Transmembrane helix</keyword>
<protein>
    <submittedName>
        <fullName evidence="9">Sugar transferase</fullName>
    </submittedName>
</protein>
<feature type="transmembrane region" description="Helical" evidence="7">
    <location>
        <begin position="105"/>
        <end position="123"/>
    </location>
</feature>
<feature type="domain" description="Bacterial sugar transferase" evidence="8">
    <location>
        <begin position="268"/>
        <end position="451"/>
    </location>
</feature>
<dbReference type="GO" id="GO:0016780">
    <property type="term" value="F:phosphotransferase activity, for other substituted phosphate groups"/>
    <property type="evidence" value="ECO:0007669"/>
    <property type="project" value="TreeGrafter"/>
</dbReference>
<organism evidence="9 10">
    <name type="scientific">Candidatus Jorgensenbacteria bacterium GW2011_GWF2_41_8</name>
    <dbReference type="NCBI Taxonomy" id="1618667"/>
    <lineage>
        <taxon>Bacteria</taxon>
        <taxon>Candidatus Joergenseniibacteriota</taxon>
    </lineage>
</organism>
<dbReference type="GO" id="GO:0016020">
    <property type="term" value="C:membrane"/>
    <property type="evidence" value="ECO:0007669"/>
    <property type="project" value="UniProtKB-SubCell"/>
</dbReference>
<evidence type="ECO:0000256" key="2">
    <source>
        <dbReference type="ARBA" id="ARBA00006464"/>
    </source>
</evidence>
<keyword evidence="6 7" id="KW-0472">Membrane</keyword>
<dbReference type="Proteomes" id="UP000033856">
    <property type="component" value="Unassembled WGS sequence"/>
</dbReference>
<evidence type="ECO:0000259" key="8">
    <source>
        <dbReference type="Pfam" id="PF02397"/>
    </source>
</evidence>
<feature type="transmembrane region" description="Helical" evidence="7">
    <location>
        <begin position="7"/>
        <end position="26"/>
    </location>
</feature>
<evidence type="ECO:0000256" key="6">
    <source>
        <dbReference type="ARBA" id="ARBA00023136"/>
    </source>
</evidence>
<dbReference type="Pfam" id="PF02397">
    <property type="entry name" value="Bac_transf"/>
    <property type="match status" value="1"/>
</dbReference>
<comment type="subcellular location">
    <subcellularLocation>
        <location evidence="1">Membrane</location>
        <topology evidence="1">Multi-pass membrane protein</topology>
    </subcellularLocation>
</comment>
<proteinExistence type="inferred from homology"/>
<evidence type="ECO:0000256" key="3">
    <source>
        <dbReference type="ARBA" id="ARBA00022679"/>
    </source>
</evidence>
<dbReference type="PANTHER" id="PTHR30576">
    <property type="entry name" value="COLANIC BIOSYNTHESIS UDP-GLUCOSE LIPID CARRIER TRANSFERASE"/>
    <property type="match status" value="1"/>
</dbReference>
<dbReference type="InterPro" id="IPR017475">
    <property type="entry name" value="EPS_sugar_tfrase"/>
</dbReference>
<name>A0A0G0XJ80_9BACT</name>
<dbReference type="InterPro" id="IPR003362">
    <property type="entry name" value="Bact_transf"/>
</dbReference>
<dbReference type="PANTHER" id="PTHR30576:SF0">
    <property type="entry name" value="UNDECAPRENYL-PHOSPHATE N-ACETYLGALACTOSAMINYL 1-PHOSPHATE TRANSFERASE-RELATED"/>
    <property type="match status" value="1"/>
</dbReference>
<feature type="transmembrane region" description="Helical" evidence="7">
    <location>
        <begin position="270"/>
        <end position="290"/>
    </location>
</feature>
<feature type="transmembrane region" description="Helical" evidence="7">
    <location>
        <begin position="73"/>
        <end position="99"/>
    </location>
</feature>
<evidence type="ECO:0000256" key="4">
    <source>
        <dbReference type="ARBA" id="ARBA00022692"/>
    </source>
</evidence>
<dbReference type="PATRIC" id="fig|1618667.3.peg.285"/>
<gene>
    <name evidence="9" type="ORF">UU83_C0014G0018</name>
</gene>
<evidence type="ECO:0000313" key="9">
    <source>
        <dbReference type="EMBL" id="KKS24970.1"/>
    </source>
</evidence>
<keyword evidence="4 7" id="KW-0812">Transmembrane</keyword>
<feature type="transmembrane region" description="Helical" evidence="7">
    <location>
        <begin position="41"/>
        <end position="61"/>
    </location>
</feature>
<evidence type="ECO:0000256" key="5">
    <source>
        <dbReference type="ARBA" id="ARBA00022989"/>
    </source>
</evidence>
<reference evidence="9 10" key="1">
    <citation type="journal article" date="2015" name="Nature">
        <title>rRNA introns, odd ribosomes, and small enigmatic genomes across a large radiation of phyla.</title>
        <authorList>
            <person name="Brown C.T."/>
            <person name="Hug L.A."/>
            <person name="Thomas B.C."/>
            <person name="Sharon I."/>
            <person name="Castelle C.J."/>
            <person name="Singh A."/>
            <person name="Wilkins M.J."/>
            <person name="Williams K.H."/>
            <person name="Banfield J.F."/>
        </authorList>
    </citation>
    <scope>NUCLEOTIDE SEQUENCE [LARGE SCALE GENOMIC DNA]</scope>
</reference>
<accession>A0A0G0XJ80</accession>
<evidence type="ECO:0000256" key="7">
    <source>
        <dbReference type="SAM" id="Phobius"/>
    </source>
</evidence>
<sequence>MKKITLFLLDLIALYASLIITLFIRYRSNTKEFNALFEPHLISFSVIFIVWLVVFYIAGLYDQRNFRNTAQFYSGFFRTISVAGAVSVIFFYLIPIFGITPKTNLFIFIVIFTLLESANRYLFNNVAEKKFKKPMLIVGASPQAVELAKFITDNPQFGYDLKYLVNLNSGEIGQSNNFGEIPIIEGAAELEQIVTDAKINTIIIGPEAYQAPEIINVFYKSLEHKITFYSLASFYERLTGRVPLGAINQVWFLENLSEGNKRTYEMFKRLSDIIFATTIGAVSLVLYPFIVFTIKINSRGPIFYKQKRIGQIGKIFEILKFRTMRQDAEKTTGAIWAADNDPRVTRIGKFLRKTRIDELPQLWNILKGEMSLIGPRAERPEFHEILKKEIPFYEERYLIKPGLSGWAQINFRYGSSIQDAAEKLQYDLYYIKNRSLILDLGIALKTARIALQQSGK</sequence>
<dbReference type="AlphaFoldDB" id="A0A0G0XJ80"/>
<keyword evidence="3 9" id="KW-0808">Transferase</keyword>